<dbReference type="EMBL" id="UYSU01038073">
    <property type="protein sequence ID" value="VDL99806.1"/>
    <property type="molecule type" value="Genomic_DNA"/>
</dbReference>
<keyword evidence="2" id="KW-1185">Reference proteome</keyword>
<protein>
    <submittedName>
        <fullName evidence="1 3">Uncharacterized protein</fullName>
    </submittedName>
</protein>
<gene>
    <name evidence="1" type="ORF">SSLN_LOCUS13421</name>
</gene>
<accession>A0A183TAC4</accession>
<dbReference type="AlphaFoldDB" id="A0A183TAC4"/>
<organism evidence="3">
    <name type="scientific">Schistocephalus solidus</name>
    <name type="common">Tapeworm</name>
    <dbReference type="NCBI Taxonomy" id="70667"/>
    <lineage>
        <taxon>Eukaryota</taxon>
        <taxon>Metazoa</taxon>
        <taxon>Spiralia</taxon>
        <taxon>Lophotrochozoa</taxon>
        <taxon>Platyhelminthes</taxon>
        <taxon>Cestoda</taxon>
        <taxon>Eucestoda</taxon>
        <taxon>Diphyllobothriidea</taxon>
        <taxon>Diphyllobothriidae</taxon>
        <taxon>Schistocephalus</taxon>
    </lineage>
</organism>
<name>A0A183TAC4_SCHSO</name>
<dbReference type="WBParaSite" id="SSLN_0001392601-mRNA-1">
    <property type="protein sequence ID" value="SSLN_0001392601-mRNA-1"/>
    <property type="gene ID" value="SSLN_0001392601"/>
</dbReference>
<proteinExistence type="predicted"/>
<reference evidence="1 2" key="2">
    <citation type="submission" date="2018-11" db="EMBL/GenBank/DDBJ databases">
        <authorList>
            <consortium name="Pathogen Informatics"/>
        </authorList>
    </citation>
    <scope>NUCLEOTIDE SEQUENCE [LARGE SCALE GENOMIC DNA]</scope>
    <source>
        <strain evidence="1 2">NST_G2</strain>
    </source>
</reference>
<evidence type="ECO:0000313" key="1">
    <source>
        <dbReference type="EMBL" id="VDL99806.1"/>
    </source>
</evidence>
<sequence length="103" mass="11773">MLSKQSKNNLIRPYSSRRNLRDVQIIRGATRRNGERCWPLSSGATQGGHQYFQRDQIRLQERLAEMDAGCTFFWSGHPKAERRDADVAFANQTDIVGHIACLP</sequence>
<evidence type="ECO:0000313" key="2">
    <source>
        <dbReference type="Proteomes" id="UP000275846"/>
    </source>
</evidence>
<dbReference type="Proteomes" id="UP000275846">
    <property type="component" value="Unassembled WGS sequence"/>
</dbReference>
<evidence type="ECO:0000313" key="3">
    <source>
        <dbReference type="WBParaSite" id="SSLN_0001392601-mRNA-1"/>
    </source>
</evidence>
<reference evidence="3" key="1">
    <citation type="submission" date="2016-06" db="UniProtKB">
        <authorList>
            <consortium name="WormBaseParasite"/>
        </authorList>
    </citation>
    <scope>IDENTIFICATION</scope>
</reference>